<feature type="compositionally biased region" description="Polar residues" evidence="1">
    <location>
        <begin position="313"/>
        <end position="332"/>
    </location>
</feature>
<feature type="compositionally biased region" description="Pro residues" evidence="1">
    <location>
        <begin position="822"/>
        <end position="831"/>
    </location>
</feature>
<feature type="compositionally biased region" description="Acidic residues" evidence="1">
    <location>
        <begin position="269"/>
        <end position="286"/>
    </location>
</feature>
<feature type="compositionally biased region" description="Acidic residues" evidence="1">
    <location>
        <begin position="182"/>
        <end position="191"/>
    </location>
</feature>
<dbReference type="AlphaFoldDB" id="A0A238K6Q0"/>
<feature type="region of interest" description="Disordered" evidence="1">
    <location>
        <begin position="733"/>
        <end position="753"/>
    </location>
</feature>
<sequence length="1094" mass="111870">MKPNFALSLSFDGLRLMHRVSGGWHLVGEVALDVADLTGSLERLRKAAEGLEPDGISTKLLIPNDQIKYLALDTTRAEVDDVREALHGATPYSVDELVYDFTKGGGRTYVAAVAKETLGEAQQFATEHGFNPNSFAAVPEPFTFVGEAFFGAVDGQTVERDDDAVVIIGNADVSFPEPFEEATADAVEEETPVPAAEPDVDAPAEKAATEATQSETPKAEPTEEEPVVDTPEDVTETEIEAVSSAEVEDVVADEPIAEELAAEAPVENPPDETVQEDETPVEDNPADEAPAPMFASRLRADRTKGHPPPAPNTVKQDTGRTEPTFSRQTSASLAVPTGKRTDPMPPLSAPSRNADAAPVVAPITTETPDVQAPAADIAITGEAPTALSPDAAVAAASLTAQHEDGIHVPSDDQADQTSDEKKSAAATALGAATAVGGAVGGMFASRRMARAEAKAAEAAEAAKESETAAKPDEKSRLTVFGARKPPKKKEKIVVGGKPRFLGLILTAVLLLFLLAIAAFAALSEEGIASWFGFGSSETQIAADPADPTSASEVAAAQADDAAQVAASDASDALAAPIALTGGQVLTPEEAARIYAATGVWQRAPRIPLNPRTTSLDGLTLTSAPTPVVRVPPSPLATASSVAGDAVIATPIDPPPPSQQFNFNEEGLVVATTEGAVTPDGILVIVGRPALNPPTRPGTVAPEVTPQDQLAAVIPEEAAPVSDAPDGVIIIAGRPSIEPPVRPGTAAPAPAPETEALASGDAPLVATDNLLVLAGSPSILPPVRPGTVAPSALATPEASVDVTSTTEVPTTNAPVDGLNVIAGPPPILPPARPGTVAPQEGLDRLSQDIAAALNTSTAQTPTADTRRPSTRPASIQQAAVAAAEAAAAANTPILGALTASQAAGFRPRTRPAGLAPTPTPTPNPEPDEAAVEPAPEPAAPAGLQIAPEIAAAVQAAANRPNPIVNPTAQAVPQSSRPDTRPRNMDRIVARAAQAQERAATQVAAVAPRSVAPSGPTAGSVAQAATLDNAINLREVNLIGIYGGSGDRRALVRMGNGRYLRVTVGDRLDGGRVTAISASALSYTKRGRAITLQVPG</sequence>
<accession>A0A238K6Q0</accession>
<feature type="compositionally biased region" description="Acidic residues" evidence="1">
    <location>
        <begin position="222"/>
        <end position="239"/>
    </location>
</feature>
<organism evidence="3 4">
    <name type="scientific">Octadecabacter ascidiaceicola</name>
    <dbReference type="NCBI Taxonomy" id="1655543"/>
    <lineage>
        <taxon>Bacteria</taxon>
        <taxon>Pseudomonadati</taxon>
        <taxon>Pseudomonadota</taxon>
        <taxon>Alphaproteobacteria</taxon>
        <taxon>Rhodobacterales</taxon>
        <taxon>Roseobacteraceae</taxon>
        <taxon>Octadecabacter</taxon>
    </lineage>
</organism>
<keyword evidence="2" id="KW-0472">Membrane</keyword>
<dbReference type="OrthoDB" id="7870459at2"/>
<keyword evidence="4" id="KW-1185">Reference proteome</keyword>
<protein>
    <submittedName>
        <fullName evidence="3">Type IV pilus biogenesis</fullName>
    </submittedName>
</protein>
<feature type="region of interest" description="Disordered" evidence="1">
    <location>
        <begin position="182"/>
        <end position="356"/>
    </location>
</feature>
<proteinExistence type="predicted"/>
<feature type="transmembrane region" description="Helical" evidence="2">
    <location>
        <begin position="424"/>
        <end position="444"/>
    </location>
</feature>
<feature type="region of interest" description="Disordered" evidence="1">
    <location>
        <begin position="960"/>
        <end position="980"/>
    </location>
</feature>
<feature type="compositionally biased region" description="Polar residues" evidence="1">
    <location>
        <begin position="800"/>
        <end position="812"/>
    </location>
</feature>
<feature type="compositionally biased region" description="Low complexity" evidence="1">
    <location>
        <begin position="742"/>
        <end position="753"/>
    </location>
</feature>
<keyword evidence="2" id="KW-1133">Transmembrane helix</keyword>
<feature type="compositionally biased region" description="Acidic residues" evidence="1">
    <location>
        <begin position="246"/>
        <end position="261"/>
    </location>
</feature>
<dbReference type="RefSeq" id="WP_093995967.1">
    <property type="nucleotide sequence ID" value="NZ_FXYD01000002.1"/>
</dbReference>
<feature type="region of interest" description="Disordered" evidence="1">
    <location>
        <begin position="903"/>
        <end position="938"/>
    </location>
</feature>
<name>A0A238K6Q0_9RHOB</name>
<feature type="region of interest" description="Disordered" evidence="1">
    <location>
        <begin position="854"/>
        <end position="874"/>
    </location>
</feature>
<dbReference type="Proteomes" id="UP000203464">
    <property type="component" value="Unassembled WGS sequence"/>
</dbReference>
<keyword evidence="2" id="KW-0812">Transmembrane</keyword>
<gene>
    <name evidence="3" type="ORF">OCA8868_01563</name>
</gene>
<feature type="compositionally biased region" description="Polar residues" evidence="1">
    <location>
        <begin position="963"/>
        <end position="975"/>
    </location>
</feature>
<evidence type="ECO:0000313" key="3">
    <source>
        <dbReference type="EMBL" id="SMX37782.1"/>
    </source>
</evidence>
<feature type="region of interest" description="Disordered" evidence="1">
    <location>
        <begin position="404"/>
        <end position="424"/>
    </location>
</feature>
<reference evidence="4" key="1">
    <citation type="submission" date="2017-05" db="EMBL/GenBank/DDBJ databases">
        <authorList>
            <person name="Rodrigo-Torres L."/>
            <person name="Arahal R. D."/>
            <person name="Lucena T."/>
        </authorList>
    </citation>
    <scope>NUCLEOTIDE SEQUENCE [LARGE SCALE GENOMIC DNA]</scope>
    <source>
        <strain evidence="4">CECT 8868</strain>
    </source>
</reference>
<dbReference type="EMBL" id="FXYD01000002">
    <property type="protein sequence ID" value="SMX37782.1"/>
    <property type="molecule type" value="Genomic_DNA"/>
</dbReference>
<feature type="transmembrane region" description="Helical" evidence="2">
    <location>
        <begin position="500"/>
        <end position="522"/>
    </location>
</feature>
<evidence type="ECO:0000256" key="2">
    <source>
        <dbReference type="SAM" id="Phobius"/>
    </source>
</evidence>
<feature type="region of interest" description="Disordered" evidence="1">
    <location>
        <begin position="795"/>
        <end position="838"/>
    </location>
</feature>
<evidence type="ECO:0000313" key="4">
    <source>
        <dbReference type="Proteomes" id="UP000203464"/>
    </source>
</evidence>
<evidence type="ECO:0000256" key="1">
    <source>
        <dbReference type="SAM" id="MobiDB-lite"/>
    </source>
</evidence>